<evidence type="ECO:0000259" key="2">
    <source>
        <dbReference type="Pfam" id="PF07596"/>
    </source>
</evidence>
<keyword evidence="4" id="KW-1185">Reference proteome</keyword>
<dbReference type="SUPFAM" id="SSF54523">
    <property type="entry name" value="Pili subunits"/>
    <property type="match status" value="1"/>
</dbReference>
<dbReference type="PANTHER" id="PTHR30093:SF2">
    <property type="entry name" value="TYPE II SECRETION SYSTEM PROTEIN H"/>
    <property type="match status" value="1"/>
</dbReference>
<feature type="transmembrane region" description="Helical" evidence="1">
    <location>
        <begin position="12"/>
        <end position="34"/>
    </location>
</feature>
<dbReference type="InterPro" id="IPR012902">
    <property type="entry name" value="N_methyl_site"/>
</dbReference>
<gene>
    <name evidence="3" type="ORF">SOIL9_84350</name>
</gene>
<keyword evidence="1" id="KW-0812">Transmembrane</keyword>
<dbReference type="Pfam" id="PF07963">
    <property type="entry name" value="N_methyl"/>
    <property type="match status" value="1"/>
</dbReference>
<dbReference type="EMBL" id="LR593886">
    <property type="protein sequence ID" value="VTR99684.1"/>
    <property type="molecule type" value="Genomic_DNA"/>
</dbReference>
<evidence type="ECO:0000256" key="1">
    <source>
        <dbReference type="SAM" id="Phobius"/>
    </source>
</evidence>
<dbReference type="KEGG" id="gms:SOIL9_84350"/>
<reference evidence="3 4" key="1">
    <citation type="submission" date="2019-05" db="EMBL/GenBank/DDBJ databases">
        <authorList>
            <consortium name="Science for Life Laboratories"/>
        </authorList>
    </citation>
    <scope>NUCLEOTIDE SEQUENCE [LARGE SCALE GENOMIC DNA]</scope>
    <source>
        <strain evidence="3">Soil9</strain>
    </source>
</reference>
<keyword evidence="1" id="KW-1133">Transmembrane helix</keyword>
<dbReference type="InterPro" id="IPR011453">
    <property type="entry name" value="DUF1559"/>
</dbReference>
<dbReference type="AlphaFoldDB" id="A0A6P2DES6"/>
<name>A0A6P2DES6_9BACT</name>
<protein>
    <recommendedName>
        <fullName evidence="2">DUF1559 domain-containing protein</fullName>
    </recommendedName>
</protein>
<sequence>MRPPSRSCCAFTLIELLVVIAIIAILIGLLLPAVQKVREAAARIKCANNMKQVGLAFHNYLSAHDTFPPGWRADYHNYVVWLLPYIEQTAVAARYDLNLPYTHTSNVPAIENDITILVCPSAPARSRMFVCDYPISESVSVTQSEFGIPTTTDTSWRTGFFRASNEPVRASAVSDGLSNTFMVFEDGGRPESWASGKRISGGIMNGNERWADSENRITIEVVCNGTSPINCHNGNEIYSFHSGGANFLLGDGAVRFFRQNISGATFVALYSRAAGDVAPNE</sequence>
<dbReference type="PANTHER" id="PTHR30093">
    <property type="entry name" value="GENERAL SECRETION PATHWAY PROTEIN G"/>
    <property type="match status" value="1"/>
</dbReference>
<dbReference type="RefSeq" id="WP_162671950.1">
    <property type="nucleotide sequence ID" value="NZ_LR593886.1"/>
</dbReference>
<organism evidence="3 4">
    <name type="scientific">Gemmata massiliana</name>
    <dbReference type="NCBI Taxonomy" id="1210884"/>
    <lineage>
        <taxon>Bacteria</taxon>
        <taxon>Pseudomonadati</taxon>
        <taxon>Planctomycetota</taxon>
        <taxon>Planctomycetia</taxon>
        <taxon>Gemmatales</taxon>
        <taxon>Gemmataceae</taxon>
        <taxon>Gemmata</taxon>
    </lineage>
</organism>
<proteinExistence type="predicted"/>
<dbReference type="NCBIfam" id="TIGR02532">
    <property type="entry name" value="IV_pilin_GFxxxE"/>
    <property type="match status" value="1"/>
</dbReference>
<keyword evidence="1" id="KW-0472">Membrane</keyword>
<dbReference type="InterPro" id="IPR027558">
    <property type="entry name" value="Pre_pil_HX9DG_C"/>
</dbReference>
<dbReference type="Pfam" id="PF07596">
    <property type="entry name" value="SBP_bac_10"/>
    <property type="match status" value="1"/>
</dbReference>
<feature type="domain" description="DUF1559" evidence="2">
    <location>
        <begin position="35"/>
        <end position="261"/>
    </location>
</feature>
<dbReference type="NCBIfam" id="TIGR04294">
    <property type="entry name" value="pre_pil_HX9DG"/>
    <property type="match status" value="1"/>
</dbReference>
<evidence type="ECO:0000313" key="3">
    <source>
        <dbReference type="EMBL" id="VTR99684.1"/>
    </source>
</evidence>
<accession>A0A6P2DES6</accession>
<dbReference type="InterPro" id="IPR045584">
    <property type="entry name" value="Pilin-like"/>
</dbReference>
<dbReference type="Proteomes" id="UP000464178">
    <property type="component" value="Chromosome"/>
</dbReference>
<evidence type="ECO:0000313" key="4">
    <source>
        <dbReference type="Proteomes" id="UP000464178"/>
    </source>
</evidence>
<dbReference type="Gene3D" id="3.30.700.10">
    <property type="entry name" value="Glycoprotein, Type 4 Pilin"/>
    <property type="match status" value="1"/>
</dbReference>